<dbReference type="InterPro" id="IPR001878">
    <property type="entry name" value="Znf_CCHC"/>
</dbReference>
<reference evidence="5" key="1">
    <citation type="submission" date="2025-08" db="UniProtKB">
        <authorList>
            <consortium name="RefSeq"/>
        </authorList>
    </citation>
    <scope>IDENTIFICATION</scope>
</reference>
<organism evidence="4 5">
    <name type="scientific">Drosophila suzukii</name>
    <name type="common">Spotted-wing drosophila fruit fly</name>
    <dbReference type="NCBI Taxonomy" id="28584"/>
    <lineage>
        <taxon>Eukaryota</taxon>
        <taxon>Metazoa</taxon>
        <taxon>Ecdysozoa</taxon>
        <taxon>Arthropoda</taxon>
        <taxon>Hexapoda</taxon>
        <taxon>Insecta</taxon>
        <taxon>Pterygota</taxon>
        <taxon>Neoptera</taxon>
        <taxon>Endopterygota</taxon>
        <taxon>Diptera</taxon>
        <taxon>Brachycera</taxon>
        <taxon>Muscomorpha</taxon>
        <taxon>Ephydroidea</taxon>
        <taxon>Drosophilidae</taxon>
        <taxon>Drosophila</taxon>
        <taxon>Sophophora</taxon>
    </lineage>
</organism>
<gene>
    <name evidence="5" type="primary">LOC139353215</name>
</gene>
<evidence type="ECO:0000256" key="1">
    <source>
        <dbReference type="PROSITE-ProRule" id="PRU00047"/>
    </source>
</evidence>
<keyword evidence="1" id="KW-0863">Zinc-finger</keyword>
<dbReference type="Gene3D" id="4.10.60.10">
    <property type="entry name" value="Zinc finger, CCHC-type"/>
    <property type="match status" value="2"/>
</dbReference>
<name>A0ABM4TS93_DROSZ</name>
<dbReference type="SUPFAM" id="SSF57756">
    <property type="entry name" value="Retrovirus zinc finger-like domains"/>
    <property type="match status" value="1"/>
</dbReference>
<evidence type="ECO:0000256" key="2">
    <source>
        <dbReference type="SAM" id="Coils"/>
    </source>
</evidence>
<protein>
    <recommendedName>
        <fullName evidence="3">CCHC-type domain-containing protein</fullName>
    </recommendedName>
</protein>
<dbReference type="GeneID" id="139353215"/>
<dbReference type="Proteomes" id="UP001652628">
    <property type="component" value="Chromosome 3"/>
</dbReference>
<evidence type="ECO:0000313" key="5">
    <source>
        <dbReference type="RefSeq" id="XP_070852846.1"/>
    </source>
</evidence>
<feature type="domain" description="CCHC-type" evidence="3">
    <location>
        <begin position="311"/>
        <end position="327"/>
    </location>
</feature>
<keyword evidence="1" id="KW-0862">Zinc</keyword>
<keyword evidence="1" id="KW-0479">Metal-binding</keyword>
<dbReference type="Pfam" id="PF00098">
    <property type="entry name" value="zf-CCHC"/>
    <property type="match status" value="1"/>
</dbReference>
<feature type="domain" description="CCHC-type" evidence="3">
    <location>
        <begin position="335"/>
        <end position="350"/>
    </location>
</feature>
<keyword evidence="2" id="KW-0175">Coiled coil</keyword>
<dbReference type="SMART" id="SM00343">
    <property type="entry name" value="ZnF_C2HC"/>
    <property type="match status" value="2"/>
</dbReference>
<dbReference type="RefSeq" id="XP_070852846.1">
    <property type="nucleotide sequence ID" value="XM_070996745.1"/>
</dbReference>
<feature type="coiled-coil region" evidence="2">
    <location>
        <begin position="24"/>
        <end position="58"/>
    </location>
</feature>
<accession>A0ABM4TS93</accession>
<dbReference type="PROSITE" id="PS50158">
    <property type="entry name" value="ZF_CCHC"/>
    <property type="match status" value="2"/>
</dbReference>
<evidence type="ECO:0000313" key="4">
    <source>
        <dbReference type="Proteomes" id="UP001652628"/>
    </source>
</evidence>
<dbReference type="InterPro" id="IPR036875">
    <property type="entry name" value="Znf_CCHC_sf"/>
</dbReference>
<keyword evidence="4" id="KW-1185">Reference proteome</keyword>
<evidence type="ECO:0000259" key="3">
    <source>
        <dbReference type="PROSITE" id="PS50158"/>
    </source>
</evidence>
<sequence length="362" mass="40267">MTSQAVDDIRTENVSLVDVERVKLQKILDEIAANKAILQQLQAEIADVTRDKPNHAQEVHDVIECNIETSGNPNSFACIDAVNANSPRVNSARDNFDIDNSSVGKHATDSADQCQFANVNKLLQSPATTLALAKEVTMDYDGNSCARNWVTQLQNIAQVYNLDSFGVRMLLIAKLKGKAQVWLHANATRILEPTDHLCEQLILAFATKMSKGELRNAFQNRQWRSGERFASYFEEKVMLANDINIDKEELLENIIEGIPAPGLRDQARIQCFAEPGQILKAFSAIRLPERKQEVNSSQHSSGKIADTKDFRCANCNSKGHYAKDCQKPKREPGSCYACGKFGHFVGQCPERKSANANKYHAS</sequence>
<proteinExistence type="predicted"/>